<keyword evidence="2" id="KW-0067">ATP-binding</keyword>
<dbReference type="GO" id="GO:0051015">
    <property type="term" value="F:actin filament binding"/>
    <property type="evidence" value="ECO:0007669"/>
    <property type="project" value="TreeGrafter"/>
</dbReference>
<keyword evidence="1" id="KW-0547">Nucleotide-binding</keyword>
<keyword evidence="10" id="KW-1185">Reference proteome</keyword>
<dbReference type="Pfam" id="PF00612">
    <property type="entry name" value="IQ"/>
    <property type="match status" value="3"/>
</dbReference>
<protein>
    <submittedName>
        <fullName evidence="9">Myosin head (Motor domain) family protein</fullName>
    </submittedName>
</protein>
<proteinExistence type="predicted"/>
<evidence type="ECO:0000256" key="7">
    <source>
        <dbReference type="SAM" id="MobiDB-lite"/>
    </source>
</evidence>
<dbReference type="PANTHER" id="PTHR13140">
    <property type="entry name" value="MYOSIN"/>
    <property type="match status" value="1"/>
</dbReference>
<dbReference type="CDD" id="cd23767">
    <property type="entry name" value="IQCD"/>
    <property type="match status" value="1"/>
</dbReference>
<keyword evidence="5" id="KW-0009">Actin-binding</keyword>
<feature type="compositionally biased region" description="Basic and acidic residues" evidence="7">
    <location>
        <begin position="1623"/>
        <end position="1643"/>
    </location>
</feature>
<evidence type="ECO:0000256" key="4">
    <source>
        <dbReference type="ARBA" id="ARBA00023175"/>
    </source>
</evidence>
<dbReference type="InterPro" id="IPR000048">
    <property type="entry name" value="IQ_motif_EF-hand-BS"/>
</dbReference>
<gene>
    <name evidence="9" type="ORF">CmeUKMEL1_12150</name>
</gene>
<dbReference type="PROSITE" id="PS00626">
    <property type="entry name" value="RCC1_2"/>
    <property type="match status" value="1"/>
</dbReference>
<dbReference type="InterPro" id="IPR000408">
    <property type="entry name" value="Reg_chr_condens"/>
</dbReference>
<dbReference type="InterPro" id="IPR036961">
    <property type="entry name" value="Kinesin_motor_dom_sf"/>
</dbReference>
<evidence type="ECO:0000256" key="1">
    <source>
        <dbReference type="ARBA" id="ARBA00022741"/>
    </source>
</evidence>
<dbReference type="Gene3D" id="1.20.120.720">
    <property type="entry name" value="Myosin VI head, motor domain, U50 subdomain"/>
    <property type="match status" value="1"/>
</dbReference>
<name>A0A2P4Z315_9CRYT</name>
<dbReference type="SMART" id="SM00015">
    <property type="entry name" value="IQ"/>
    <property type="match status" value="3"/>
</dbReference>
<dbReference type="VEuPathDB" id="CryptoDB:CmeUKMEL1_12150"/>
<feature type="region of interest" description="Disordered" evidence="7">
    <location>
        <begin position="1616"/>
        <end position="1646"/>
    </location>
</feature>
<dbReference type="PROSITE" id="PS50012">
    <property type="entry name" value="RCC1_3"/>
    <property type="match status" value="3"/>
</dbReference>
<dbReference type="PANTHER" id="PTHR13140:SF706">
    <property type="entry name" value="DILUTE CLASS UNCONVENTIONAL MYOSIN, ISOFORM C"/>
    <property type="match status" value="1"/>
</dbReference>
<sequence length="2083" mass="239747">MYSQKGGEFEVEKNKLINIQIKKKLREKNDSNDQKESIIPFGISVWVKNGDDDTGVVKRGFLRDANLGENAMVEFSSINSKSIYAIKSYPKHKIGLIIDNPIKSPDLSLLDVCTPHGISHMLGERCAAGFCYTFSGNLLIFILPRVEKIPRLMEAYSSLEIQRFWTEMKTKFEPHIFSLARRALVSWAENHQDQTIIIMGAQNTGKCFNMHMLIRFLAKNLSLYKYIKSSYAISEKIASIVHITRSFIQTPGEGNNGDNKFYHYGQSYCGQVWRIFVASDGCLMGSHLHLWSFNTSPVSYWSRTGPFFSIFYQLAHGLILDSNNPLIKSLKLSNDEIMLYLTQVSPDINTNYIDQLRGFKMTVGSLNSLGLNDTQKIDFFRVVFAIVVIDSYVSILCNSTINEINNSKIIFFPLLARLLGIEIEDLKTNVATCYEFVQLQVTLYCRLIDWIIFTCNENLRPAVTNLLGLESFTIIHGPGFLKEGFSFSNAMQNYCEEKLKKNYIDEIFDSEKKILESEGLNMIKLNYSDIDSITELFEGPEKGLMNLLKITSKRQRRVEEFISEIQKEPTESSLIHKPTPCDEFGRIDLEPSKSIYSKFVSSFTGNELLKANDEFVTKGESKFQEEPFNELLKRKKQICKDYHDSNSEKIRKYRKIKTKRGNRADSMGNDLFSGIVNDFEVDYGANSLHSNVLVEDEQVGELPDYLPPEVTINHSFGNCNYSIMAMAEEDNLNQVPEKVDELFKKSNNKIIRACWTTILETDEKYNQEKNTYKVTTQKKKVRLTIDEDPEIIKFENFWKKTEDFMDLTWIRLSAIPGSPSMSQIALKASKMVDSMLRRGKLFFSVCASSYRLGKKTEEEVSETKITDDLEMYDISSQVLFQQYGFTVKIPLRVFLLKFSEIYIPRIHKKGILERLKSQQNLRDSTRTLLHGLEVPEVEYLIGTQNLFLRNKMVLVLEQRREEYLKKALPASIILQNAWRTLKPRLFISKLRLLSVRIQSLIRMRFVCILWRKILPYRQFICGLALLIHLAIPWVKTSTIFDKLEELAQQREDERKFFRNSAATSIQAWWRGEMVRRRLTLYRYNEFREFSIQVIQSAWRTLKAQALLVEKLAFTKTPNFKAVKIQAVFRGWLVRKKFCKLFMLKRCILALKRKSLIRLGIAKHIEYRGTLRRSHVFREQIRAHREVVNKAIIIQRVFRMALCRRQYIKLRFSAQVIQCRAYTCLEVYRYFKAIKSITLLQQWWRVTITLRKHIDSGNSLIKTLSKFKIQKKIPKDPVKKSIEMNNLISRELKQFNMMRYPLLSMQGLFQPLAKIVESNTVFLNPVELSIVKDVGDYYPSTWGRGFVTLCRRLCGAIFETAPTKQFPPLKILQFSLGQRHTLVLIAERILAGQGDDNFEIDSFDKEDLTDHKFSRSGNSGALLGQNSGKLLNFEYRNHVYSWGVNDQGQLGVPVMDLVSSNIREPVKFIDSEYRYTKNEKTGKTVRYLIRQIDYTRRIRWVGCGSDHSMAITADGKLFTWGENIYGQCGHGHNYSYIPNPRIIEPLKEEQVYMASAGARHCGVVTQNGAVFMWGAGTHVCLQDYRFKTLYGHLAEYDTVSSNANFYEPFRVELPNFDNSLSTNKNDEKKNGKFGTDENKNKNEGNKNGGVRQILCGNGFNIICTQNLFIWGRNDKGQLGMSKKGHLLVPTLLPLPTTDLLKLDYSEELKKEVRRRSLLTLISGNKITISSISAGPDFVCATVEDGFNIMYLWGNFTVHEQTGGSNSSNSAMKNFGVSKINLKSQNSSTISNKAIQCPTIVRHSIWEKKILTQVACTVNSIAVITDDSELYGFELVSIKKTEAGKSEKISFSTDELDAGHKLDNWGGIISAKKKQKNVMDKKKTSLPEFCKDLDVLRIPEKYKSNLNDLFYFEPSLYQYRCVPNTKKAGLLTEEVISSISSTMSILWVKHRRRTYISQTKGKSDTNNSKIDTDNMDENEKLAEIDRENVSTDSQMKMDEGNIFQKVKERRNIVMNRNMILHRIQPKSYIPSYLFHDPQRVLGNGCNDSVFVELLRRIKNKNKKSLAESDDHILDLNGAGNSKLSE</sequence>
<evidence type="ECO:0000313" key="10">
    <source>
        <dbReference type="Proteomes" id="UP000236928"/>
    </source>
</evidence>
<dbReference type="Proteomes" id="UP000236928">
    <property type="component" value="Unassembled WGS sequence"/>
</dbReference>
<dbReference type="GO" id="GO:0005524">
    <property type="term" value="F:ATP binding"/>
    <property type="evidence" value="ECO:0007669"/>
    <property type="project" value="UniProtKB-KW"/>
</dbReference>
<dbReference type="EMBL" id="JIBK01000043">
    <property type="protein sequence ID" value="POM84389.1"/>
    <property type="molecule type" value="Genomic_DNA"/>
</dbReference>
<evidence type="ECO:0000313" key="9">
    <source>
        <dbReference type="EMBL" id="POM84389.1"/>
    </source>
</evidence>
<dbReference type="Gene3D" id="1.10.10.820">
    <property type="match status" value="1"/>
</dbReference>
<dbReference type="PROSITE" id="PS50096">
    <property type="entry name" value="IQ"/>
    <property type="match status" value="2"/>
</dbReference>
<dbReference type="GO" id="GO:0005737">
    <property type="term" value="C:cytoplasm"/>
    <property type="evidence" value="ECO:0007669"/>
    <property type="project" value="TreeGrafter"/>
</dbReference>
<dbReference type="GO" id="GO:0007015">
    <property type="term" value="P:actin filament organization"/>
    <property type="evidence" value="ECO:0007669"/>
    <property type="project" value="TreeGrafter"/>
</dbReference>
<dbReference type="GO" id="GO:0000146">
    <property type="term" value="F:microfilament motor activity"/>
    <property type="evidence" value="ECO:0007669"/>
    <property type="project" value="TreeGrafter"/>
</dbReference>
<evidence type="ECO:0000259" key="8">
    <source>
        <dbReference type="SMART" id="SM00242"/>
    </source>
</evidence>
<evidence type="ECO:0000256" key="6">
    <source>
        <dbReference type="PROSITE-ProRule" id="PRU00235"/>
    </source>
</evidence>
<dbReference type="Gene3D" id="1.20.5.190">
    <property type="match status" value="1"/>
</dbReference>
<keyword evidence="3" id="KW-0518">Myosin</keyword>
<dbReference type="Pfam" id="PF00415">
    <property type="entry name" value="RCC1"/>
    <property type="match status" value="2"/>
</dbReference>
<feature type="repeat" description="RCC1" evidence="6">
    <location>
        <begin position="1436"/>
        <end position="1513"/>
    </location>
</feature>
<feature type="domain" description="Myosin motor" evidence="8">
    <location>
        <begin position="99"/>
        <end position="962"/>
    </location>
</feature>
<evidence type="ECO:0000256" key="3">
    <source>
        <dbReference type="ARBA" id="ARBA00023123"/>
    </source>
</evidence>
<organism evidence="9 10">
    <name type="scientific">Cryptosporidium meleagridis</name>
    <dbReference type="NCBI Taxonomy" id="93969"/>
    <lineage>
        <taxon>Eukaryota</taxon>
        <taxon>Sar</taxon>
        <taxon>Alveolata</taxon>
        <taxon>Apicomplexa</taxon>
        <taxon>Conoidasida</taxon>
        <taxon>Coccidia</taxon>
        <taxon>Eucoccidiorida</taxon>
        <taxon>Eimeriorina</taxon>
        <taxon>Cryptosporidiidae</taxon>
        <taxon>Cryptosporidium</taxon>
    </lineage>
</organism>
<accession>A0A2P4Z315</accession>
<dbReference type="Pfam" id="PF00063">
    <property type="entry name" value="Myosin_head"/>
    <property type="match status" value="1"/>
</dbReference>
<dbReference type="SMART" id="SM00242">
    <property type="entry name" value="MYSc"/>
    <property type="match status" value="1"/>
</dbReference>
<dbReference type="GO" id="GO:0016020">
    <property type="term" value="C:membrane"/>
    <property type="evidence" value="ECO:0007669"/>
    <property type="project" value="TreeGrafter"/>
</dbReference>
<dbReference type="Gene3D" id="1.20.58.530">
    <property type="match status" value="1"/>
</dbReference>
<evidence type="ECO:0000256" key="2">
    <source>
        <dbReference type="ARBA" id="ARBA00022840"/>
    </source>
</evidence>
<evidence type="ECO:0000256" key="5">
    <source>
        <dbReference type="ARBA" id="ARBA00023203"/>
    </source>
</evidence>
<dbReference type="GO" id="GO:0098858">
    <property type="term" value="C:actin-based cell projection"/>
    <property type="evidence" value="ECO:0007669"/>
    <property type="project" value="TreeGrafter"/>
</dbReference>
<dbReference type="OrthoDB" id="16281at2759"/>
<dbReference type="Gene3D" id="2.130.10.30">
    <property type="entry name" value="Regulator of chromosome condensation 1/beta-lactamase-inhibitor protein II"/>
    <property type="match status" value="2"/>
</dbReference>
<dbReference type="Gene3D" id="3.40.850.10">
    <property type="entry name" value="Kinesin motor domain"/>
    <property type="match status" value="1"/>
</dbReference>
<dbReference type="InterPro" id="IPR001609">
    <property type="entry name" value="Myosin_head_motor_dom-like"/>
</dbReference>
<dbReference type="SUPFAM" id="SSF52540">
    <property type="entry name" value="P-loop containing nucleoside triphosphate hydrolases"/>
    <property type="match status" value="1"/>
</dbReference>
<dbReference type="GO" id="GO:0016459">
    <property type="term" value="C:myosin complex"/>
    <property type="evidence" value="ECO:0007669"/>
    <property type="project" value="UniProtKB-KW"/>
</dbReference>
<dbReference type="Gene3D" id="1.20.5.4820">
    <property type="match status" value="1"/>
</dbReference>
<feature type="repeat" description="RCC1" evidence="6">
    <location>
        <begin position="1514"/>
        <end position="1566"/>
    </location>
</feature>
<reference evidence="9 10" key="1">
    <citation type="submission" date="2014-04" db="EMBL/GenBank/DDBJ databases">
        <title>Comparative Genomics of Cryptosporidium Species.</title>
        <authorList>
            <person name="Silva J.C."/>
            <person name="Su Q."/>
            <person name="Chalmers R."/>
            <person name="Chibucos M.C."/>
            <person name="Elwin K."/>
            <person name="Godinez A."/>
            <person name="Guo F."/>
            <person name="Huynh K."/>
            <person name="Orvis J."/>
            <person name="Ott S."/>
            <person name="Sadzewicz L."/>
            <person name="Sengamalay N."/>
            <person name="Shetty A."/>
            <person name="Sun M."/>
            <person name="Tallon L."/>
            <person name="Xiao L."/>
            <person name="Zhang H."/>
            <person name="Fraser C.M."/>
            <person name="Zhu G."/>
            <person name="Kissinger J."/>
            <person name="Widmer G."/>
        </authorList>
    </citation>
    <scope>NUCLEOTIDE SEQUENCE [LARGE SCALE GENOMIC DNA]</scope>
    <source>
        <strain evidence="9 10">UKMEL1</strain>
    </source>
</reference>
<dbReference type="InterPro" id="IPR027417">
    <property type="entry name" value="P-loop_NTPase"/>
</dbReference>
<keyword evidence="4" id="KW-0505">Motor protein</keyword>
<dbReference type="CDD" id="cd23766">
    <property type="entry name" value="IQCG"/>
    <property type="match status" value="1"/>
</dbReference>
<feature type="repeat" description="RCC1" evidence="6">
    <location>
        <begin position="1664"/>
        <end position="1743"/>
    </location>
</feature>
<dbReference type="InterPro" id="IPR009091">
    <property type="entry name" value="RCC1/BLIP-II"/>
</dbReference>
<dbReference type="SUPFAM" id="SSF50985">
    <property type="entry name" value="RCC1/BLIP-II"/>
    <property type="match status" value="1"/>
</dbReference>
<comment type="caution">
    <text evidence="9">The sequence shown here is derived from an EMBL/GenBank/DDBJ whole genome shotgun (WGS) entry which is preliminary data.</text>
</comment>